<keyword evidence="5" id="KW-0539">Nucleus</keyword>
<dbReference type="Proteomes" id="UP000447434">
    <property type="component" value="Chromosome 18"/>
</dbReference>
<evidence type="ECO:0000313" key="8">
    <source>
        <dbReference type="Proteomes" id="UP000447434"/>
    </source>
</evidence>
<dbReference type="SUPFAM" id="SSF57667">
    <property type="entry name" value="beta-beta-alpha zinc fingers"/>
    <property type="match status" value="1"/>
</dbReference>
<dbReference type="EMBL" id="WOCE01000018">
    <property type="protein sequence ID" value="KAE9593918.1"/>
    <property type="molecule type" value="Genomic_DNA"/>
</dbReference>
<dbReference type="PROSITE" id="PS00028">
    <property type="entry name" value="ZINC_FINGER_C2H2_1"/>
    <property type="match status" value="1"/>
</dbReference>
<dbReference type="InterPro" id="IPR036236">
    <property type="entry name" value="Znf_C2H2_sf"/>
</dbReference>
<dbReference type="InterPro" id="IPR044246">
    <property type="entry name" value="ZFP3-like"/>
</dbReference>
<dbReference type="OrthoDB" id="1736050at2759"/>
<evidence type="ECO:0000256" key="1">
    <source>
        <dbReference type="ARBA" id="ARBA00004123"/>
    </source>
</evidence>
<dbReference type="PANTHER" id="PTHR47287">
    <property type="entry name" value="C2H2 AND C2HC ZINC FINGERS SUPERFAMILY PROTEIN"/>
    <property type="match status" value="1"/>
</dbReference>
<evidence type="ECO:0000256" key="6">
    <source>
        <dbReference type="SAM" id="MobiDB-lite"/>
    </source>
</evidence>
<keyword evidence="4" id="KW-0862">Zinc</keyword>
<reference evidence="8" key="1">
    <citation type="journal article" date="2020" name="Nat. Commun.">
        <title>Genome sequence of the cluster root forming white lupin.</title>
        <authorList>
            <person name="Hufnagel B."/>
            <person name="Marques A."/>
            <person name="Soriano A."/>
            <person name="Marques L."/>
            <person name="Divol F."/>
            <person name="Doumas P."/>
            <person name="Sallet E."/>
            <person name="Mancinotti D."/>
            <person name="Carrere S."/>
            <person name="Marande W."/>
            <person name="Arribat S."/>
            <person name="Keller J."/>
            <person name="Huneau C."/>
            <person name="Blein T."/>
            <person name="Aime D."/>
            <person name="Laguerre M."/>
            <person name="Taylor J."/>
            <person name="Schubert V."/>
            <person name="Nelson M."/>
            <person name="Geu-Flores F."/>
            <person name="Crespi M."/>
            <person name="Gallardo-Guerrero K."/>
            <person name="Delaux P.-M."/>
            <person name="Salse J."/>
            <person name="Berges H."/>
            <person name="Guyot R."/>
            <person name="Gouzy J."/>
            <person name="Peret B."/>
        </authorList>
    </citation>
    <scope>NUCLEOTIDE SEQUENCE [LARGE SCALE GENOMIC DNA]</scope>
    <source>
        <strain evidence="8">cv. Amiga</strain>
    </source>
</reference>
<name>A0A6A4P4G9_LUPAL</name>
<comment type="subcellular location">
    <subcellularLocation>
        <location evidence="1">Nucleus</location>
    </subcellularLocation>
</comment>
<dbReference type="InterPro" id="IPR013087">
    <property type="entry name" value="Znf_C2H2_type"/>
</dbReference>
<organism evidence="7 8">
    <name type="scientific">Lupinus albus</name>
    <name type="common">White lupine</name>
    <name type="synonym">Lupinus termis</name>
    <dbReference type="NCBI Taxonomy" id="3870"/>
    <lineage>
        <taxon>Eukaryota</taxon>
        <taxon>Viridiplantae</taxon>
        <taxon>Streptophyta</taxon>
        <taxon>Embryophyta</taxon>
        <taxon>Tracheophyta</taxon>
        <taxon>Spermatophyta</taxon>
        <taxon>Magnoliopsida</taxon>
        <taxon>eudicotyledons</taxon>
        <taxon>Gunneridae</taxon>
        <taxon>Pentapetalae</taxon>
        <taxon>rosids</taxon>
        <taxon>fabids</taxon>
        <taxon>Fabales</taxon>
        <taxon>Fabaceae</taxon>
        <taxon>Papilionoideae</taxon>
        <taxon>50 kb inversion clade</taxon>
        <taxon>genistoids sensu lato</taxon>
        <taxon>core genistoids</taxon>
        <taxon>Genisteae</taxon>
        <taxon>Lupinus</taxon>
    </lineage>
</organism>
<dbReference type="PANTHER" id="PTHR47287:SF9">
    <property type="entry name" value="ZINC FINGER PROTEIN 4-LIKE"/>
    <property type="match status" value="1"/>
</dbReference>
<dbReference type="GO" id="GO:0008270">
    <property type="term" value="F:zinc ion binding"/>
    <property type="evidence" value="ECO:0007669"/>
    <property type="project" value="UniProtKB-KW"/>
</dbReference>
<sequence>MATKGFEPCHSESSTSMSVTSNNEIDHQAYSNSDSHMGFDFVKLLKDDDLIGGSMIELDLFNSNNEVKDKNIDENTLDSRTFSCNFCKRKFSTSQALGGHQNAHKQERAVAKRCQNVDNNYLGLPQFPYYPFTNLSTQPPYPLYGSYNNRALGLGVPSYPWTTPDLRYGPNDSGWPSPMQGMLNQSLPHDRLNSIEGLQDHDHGIVRPKLHFGDSLSNVATISSSSPVKMTTMTNKDDHHSNQEELTSIPKSFVLDLSLKL</sequence>
<dbReference type="GO" id="GO:0009788">
    <property type="term" value="P:negative regulation of abscisic acid-activated signaling pathway"/>
    <property type="evidence" value="ECO:0007669"/>
    <property type="project" value="InterPro"/>
</dbReference>
<keyword evidence="8" id="KW-1185">Reference proteome</keyword>
<proteinExistence type="predicted"/>
<dbReference type="AlphaFoldDB" id="A0A6A4P4G9"/>
<feature type="region of interest" description="Disordered" evidence="6">
    <location>
        <begin position="1"/>
        <end position="20"/>
    </location>
</feature>
<comment type="caution">
    <text evidence="7">The sequence shown here is derived from an EMBL/GenBank/DDBJ whole genome shotgun (WGS) entry which is preliminary data.</text>
</comment>
<protein>
    <submittedName>
        <fullName evidence="7">Putative transcription factor C2H2 family</fullName>
    </submittedName>
</protein>
<accession>A0A6A4P4G9</accession>
<evidence type="ECO:0000256" key="5">
    <source>
        <dbReference type="ARBA" id="ARBA00023242"/>
    </source>
</evidence>
<dbReference type="Gene3D" id="3.30.160.60">
    <property type="entry name" value="Classic Zinc Finger"/>
    <property type="match status" value="1"/>
</dbReference>
<dbReference type="PROSITE" id="PS50157">
    <property type="entry name" value="ZINC_FINGER_C2H2_2"/>
    <property type="match status" value="1"/>
</dbReference>
<keyword evidence="2" id="KW-0479">Metal-binding</keyword>
<evidence type="ECO:0000313" key="7">
    <source>
        <dbReference type="EMBL" id="KAE9593918.1"/>
    </source>
</evidence>
<feature type="compositionally biased region" description="Low complexity" evidence="6">
    <location>
        <begin position="11"/>
        <end position="20"/>
    </location>
</feature>
<evidence type="ECO:0000256" key="4">
    <source>
        <dbReference type="ARBA" id="ARBA00022833"/>
    </source>
</evidence>
<evidence type="ECO:0000256" key="2">
    <source>
        <dbReference type="ARBA" id="ARBA00022723"/>
    </source>
</evidence>
<gene>
    <name evidence="7" type="ORF">Lalb_Chr18g0048121</name>
</gene>
<keyword evidence="3" id="KW-0863">Zinc-finger</keyword>
<evidence type="ECO:0000256" key="3">
    <source>
        <dbReference type="ARBA" id="ARBA00022771"/>
    </source>
</evidence>
<dbReference type="GO" id="GO:0005634">
    <property type="term" value="C:nucleus"/>
    <property type="evidence" value="ECO:0007669"/>
    <property type="project" value="UniProtKB-SubCell"/>
</dbReference>